<sequence length="89" mass="10078">MNRSTLFALNFLFQLRSQPTFSATENFCSTPSFSLPPPLSYRTLRLKNRLRCIAHAFSFVLLATGWNGTTHTDEERFSGGCTTQRMPEG</sequence>
<dbReference type="EMBL" id="BMAW01046468">
    <property type="protein sequence ID" value="GFS55588.1"/>
    <property type="molecule type" value="Genomic_DNA"/>
</dbReference>
<gene>
    <name evidence="1" type="ORF">NPIL_635811</name>
</gene>
<reference evidence="1" key="1">
    <citation type="submission" date="2020-08" db="EMBL/GenBank/DDBJ databases">
        <title>Multicomponent nature underlies the extraordinary mechanical properties of spider dragline silk.</title>
        <authorList>
            <person name="Kono N."/>
            <person name="Nakamura H."/>
            <person name="Mori M."/>
            <person name="Yoshida Y."/>
            <person name="Ohtoshi R."/>
            <person name="Malay A.D."/>
            <person name="Moran D.A.P."/>
            <person name="Tomita M."/>
            <person name="Numata K."/>
            <person name="Arakawa K."/>
        </authorList>
    </citation>
    <scope>NUCLEOTIDE SEQUENCE</scope>
</reference>
<organism evidence="1 2">
    <name type="scientific">Nephila pilipes</name>
    <name type="common">Giant wood spider</name>
    <name type="synonym">Nephila maculata</name>
    <dbReference type="NCBI Taxonomy" id="299642"/>
    <lineage>
        <taxon>Eukaryota</taxon>
        <taxon>Metazoa</taxon>
        <taxon>Ecdysozoa</taxon>
        <taxon>Arthropoda</taxon>
        <taxon>Chelicerata</taxon>
        <taxon>Arachnida</taxon>
        <taxon>Araneae</taxon>
        <taxon>Araneomorphae</taxon>
        <taxon>Entelegynae</taxon>
        <taxon>Araneoidea</taxon>
        <taxon>Nephilidae</taxon>
        <taxon>Nephila</taxon>
    </lineage>
</organism>
<dbReference type="AlphaFoldDB" id="A0A8X6IQS6"/>
<dbReference type="Proteomes" id="UP000887013">
    <property type="component" value="Unassembled WGS sequence"/>
</dbReference>
<keyword evidence="2" id="KW-1185">Reference proteome</keyword>
<name>A0A8X6IQS6_NEPPI</name>
<evidence type="ECO:0000313" key="2">
    <source>
        <dbReference type="Proteomes" id="UP000887013"/>
    </source>
</evidence>
<evidence type="ECO:0000313" key="1">
    <source>
        <dbReference type="EMBL" id="GFS55588.1"/>
    </source>
</evidence>
<proteinExistence type="predicted"/>
<protein>
    <submittedName>
        <fullName evidence="1">Uncharacterized protein</fullName>
    </submittedName>
</protein>
<comment type="caution">
    <text evidence="1">The sequence shown here is derived from an EMBL/GenBank/DDBJ whole genome shotgun (WGS) entry which is preliminary data.</text>
</comment>
<accession>A0A8X6IQS6</accession>